<dbReference type="SUPFAM" id="SSF52058">
    <property type="entry name" value="L domain-like"/>
    <property type="match status" value="1"/>
</dbReference>
<dbReference type="EMBL" id="CAJOAY010003460">
    <property type="protein sequence ID" value="CAF4023411.1"/>
    <property type="molecule type" value="Genomic_DNA"/>
</dbReference>
<evidence type="ECO:0000313" key="1">
    <source>
        <dbReference type="EMBL" id="CAF0930308.1"/>
    </source>
</evidence>
<name>A0A814BST9_9BILA</name>
<organism evidence="1 3">
    <name type="scientific">Adineta steineri</name>
    <dbReference type="NCBI Taxonomy" id="433720"/>
    <lineage>
        <taxon>Eukaryota</taxon>
        <taxon>Metazoa</taxon>
        <taxon>Spiralia</taxon>
        <taxon>Gnathifera</taxon>
        <taxon>Rotifera</taxon>
        <taxon>Eurotatoria</taxon>
        <taxon>Bdelloidea</taxon>
        <taxon>Adinetida</taxon>
        <taxon>Adinetidae</taxon>
        <taxon>Adineta</taxon>
    </lineage>
</organism>
<comment type="caution">
    <text evidence="1">The sequence shown here is derived from an EMBL/GenBank/DDBJ whole genome shotgun (WGS) entry which is preliminary data.</text>
</comment>
<dbReference type="Proteomes" id="UP000663891">
    <property type="component" value="Unassembled WGS sequence"/>
</dbReference>
<dbReference type="AlphaFoldDB" id="A0A814BST9"/>
<gene>
    <name evidence="2" type="ORF">OKA104_LOCUS31109</name>
    <name evidence="1" type="ORF">VCS650_LOCUS10890</name>
</gene>
<accession>A0A814BST9</accession>
<evidence type="ECO:0008006" key="4">
    <source>
        <dbReference type="Google" id="ProtNLM"/>
    </source>
</evidence>
<proteinExistence type="predicted"/>
<dbReference type="OrthoDB" id="9977395at2759"/>
<dbReference type="EMBL" id="CAJNON010000079">
    <property type="protein sequence ID" value="CAF0930308.1"/>
    <property type="molecule type" value="Genomic_DNA"/>
</dbReference>
<evidence type="ECO:0000313" key="2">
    <source>
        <dbReference type="EMBL" id="CAF4023411.1"/>
    </source>
</evidence>
<dbReference type="Proteomes" id="UP000663881">
    <property type="component" value="Unassembled WGS sequence"/>
</dbReference>
<evidence type="ECO:0000313" key="3">
    <source>
        <dbReference type="Proteomes" id="UP000663891"/>
    </source>
</evidence>
<protein>
    <recommendedName>
        <fullName evidence="4">F-box domain-containing protein</fullName>
    </recommendedName>
</protein>
<sequence length="559" mass="66609">MMLKRTVSNILSIEIWHEIFTYLSAVDIFNAFTNINSYFNSILSNYNQHYINFQSCLKTHFDLICCHIQPNQILSLTLSNSNDTPGQFELFTSKFNIKSLSCLHSLTLIEIDPTCLIPLIISLNEIQNHITSFSIINCFDSYNLNSTELAIMQLFFRQLKKLVISNARYITRNNNQLVNLRHLSIQQCNMNDLEHIFQLTPSLYSLELTICRESGFWIPVDDIPLKLKRLVLNTHIQMSMIDIKEFLSKTSQLKYFELQTNIRDLIFNGDEWISLVENLITFDFKFRISKAIIHPNAFINSFRTTFWIEEKRWFIAYDEQQLLVYTVPRFVEKCAEYHIYSSFEPPSHTTIDINTPFFYDNINELTINQCLCRSLPFYRFTNITRLSFSGEIPFDQLHSVVDLSNVYYLKLPEIISIKDLKRIFPNVFPRVQHLYLRSLPIGHSWRHSIIMKQIRILHIQTINCASQLCQQFPNIERLYVDCVKSYRQIRWIIHRLKPQLSYMSLSWLNNQPKQLSFRLFYKWLKKQQQYQTYRTHIGSFSCIYLWINNELNEEYTKYI</sequence>
<reference evidence="1" key="1">
    <citation type="submission" date="2021-02" db="EMBL/GenBank/DDBJ databases">
        <authorList>
            <person name="Nowell W R."/>
        </authorList>
    </citation>
    <scope>NUCLEOTIDE SEQUENCE</scope>
</reference>